<evidence type="ECO:0000256" key="5">
    <source>
        <dbReference type="SAM" id="SignalP"/>
    </source>
</evidence>
<evidence type="ECO:0000313" key="8">
    <source>
        <dbReference type="Proteomes" id="UP000005824"/>
    </source>
</evidence>
<dbReference type="InParanoid" id="B4D9C4"/>
<dbReference type="InterPro" id="IPR029058">
    <property type="entry name" value="AB_hydrolase_fold"/>
</dbReference>
<evidence type="ECO:0000313" key="7">
    <source>
        <dbReference type="EMBL" id="EDY16885.1"/>
    </source>
</evidence>
<dbReference type="InterPro" id="IPR014756">
    <property type="entry name" value="Ig_E-set"/>
</dbReference>
<dbReference type="InterPro" id="IPR053180">
    <property type="entry name" value="Ca-binding_acidic-repeat"/>
</dbReference>
<dbReference type="eggNOG" id="COG4932">
    <property type="taxonomic scope" value="Bacteria"/>
</dbReference>
<evidence type="ECO:0000256" key="4">
    <source>
        <dbReference type="ARBA" id="ARBA00022837"/>
    </source>
</evidence>
<dbReference type="Gene3D" id="3.40.50.1820">
    <property type="entry name" value="alpha/beta hydrolase"/>
    <property type="match status" value="1"/>
</dbReference>
<dbReference type="InterPro" id="IPR011635">
    <property type="entry name" value="CARDB"/>
</dbReference>
<dbReference type="Proteomes" id="UP000005824">
    <property type="component" value="Unassembled WGS sequence"/>
</dbReference>
<dbReference type="PROSITE" id="PS50853">
    <property type="entry name" value="FN3"/>
    <property type="match status" value="1"/>
</dbReference>
<dbReference type="PANTHER" id="PTHR37467">
    <property type="entry name" value="EXPORTED CALCIUM-BINDING GLYCOPROTEIN-RELATED"/>
    <property type="match status" value="1"/>
</dbReference>
<evidence type="ECO:0000256" key="3">
    <source>
        <dbReference type="ARBA" id="ARBA00022729"/>
    </source>
</evidence>
<dbReference type="EMBL" id="ABVL01000026">
    <property type="protein sequence ID" value="EDY16885.1"/>
    <property type="molecule type" value="Genomic_DNA"/>
</dbReference>
<dbReference type="eggNOG" id="COG4733">
    <property type="taxonomic scope" value="Bacteria"/>
</dbReference>
<dbReference type="InterPro" id="IPR036116">
    <property type="entry name" value="FN3_sf"/>
</dbReference>
<evidence type="ECO:0000259" key="6">
    <source>
        <dbReference type="PROSITE" id="PS50853"/>
    </source>
</evidence>
<gene>
    <name evidence="7" type="ORF">CfE428DRAFT_5514</name>
</gene>
<feature type="signal peptide" evidence="5">
    <location>
        <begin position="1"/>
        <end position="16"/>
    </location>
</feature>
<dbReference type="RefSeq" id="WP_006982835.1">
    <property type="nucleotide sequence ID" value="NZ_ABVL01000026.1"/>
</dbReference>
<dbReference type="SMART" id="SM00060">
    <property type="entry name" value="FN3"/>
    <property type="match status" value="2"/>
</dbReference>
<dbReference type="InterPro" id="IPR003961">
    <property type="entry name" value="FN3_dom"/>
</dbReference>
<dbReference type="SUPFAM" id="SSF81296">
    <property type="entry name" value="E set domains"/>
    <property type="match status" value="1"/>
</dbReference>
<evidence type="ECO:0000256" key="2">
    <source>
        <dbReference type="ARBA" id="ARBA00022525"/>
    </source>
</evidence>
<proteinExistence type="predicted"/>
<dbReference type="SUPFAM" id="SSF53474">
    <property type="entry name" value="alpha/beta-Hydrolases"/>
    <property type="match status" value="1"/>
</dbReference>
<dbReference type="InterPro" id="IPR002909">
    <property type="entry name" value="IPT_dom"/>
</dbReference>
<dbReference type="Gene3D" id="2.60.40.1080">
    <property type="match status" value="1"/>
</dbReference>
<organism evidence="7 8">
    <name type="scientific">Chthoniobacter flavus Ellin428</name>
    <dbReference type="NCBI Taxonomy" id="497964"/>
    <lineage>
        <taxon>Bacteria</taxon>
        <taxon>Pseudomonadati</taxon>
        <taxon>Verrucomicrobiota</taxon>
        <taxon>Spartobacteria</taxon>
        <taxon>Chthoniobacterales</taxon>
        <taxon>Chthoniobacteraceae</taxon>
        <taxon>Chthoniobacter</taxon>
    </lineage>
</organism>
<dbReference type="InterPro" id="IPR059100">
    <property type="entry name" value="TSP3_bac"/>
</dbReference>
<dbReference type="PANTHER" id="PTHR37467:SF1">
    <property type="entry name" value="EXPORTED CALCIUM-BINDING GLYCOPROTEIN"/>
    <property type="match status" value="1"/>
</dbReference>
<dbReference type="STRING" id="497964.CfE428DRAFT_5514"/>
<accession>B4D9C4</accession>
<keyword evidence="2" id="KW-0964">Secreted</keyword>
<evidence type="ECO:0000256" key="1">
    <source>
        <dbReference type="ARBA" id="ARBA00004613"/>
    </source>
</evidence>
<keyword evidence="8" id="KW-1185">Reference proteome</keyword>
<dbReference type="Pfam" id="PF07705">
    <property type="entry name" value="CARDB"/>
    <property type="match status" value="1"/>
</dbReference>
<dbReference type="Pfam" id="PF01833">
    <property type="entry name" value="TIG"/>
    <property type="match status" value="1"/>
</dbReference>
<dbReference type="Pfam" id="PF18884">
    <property type="entry name" value="TSP3_bac"/>
    <property type="match status" value="2"/>
</dbReference>
<dbReference type="Gene3D" id="2.60.40.10">
    <property type="entry name" value="Immunoglobulins"/>
    <property type="match status" value="4"/>
</dbReference>
<dbReference type="InterPro" id="IPR013783">
    <property type="entry name" value="Ig-like_fold"/>
</dbReference>
<sequence length="1419" mass="147757">MLLIFLVAAASAFGQAGPPTINSPGSTSSPGPIVSIQTPVFSWSSVSGATGYGLYIRDLTTNTLIFNNDGGPKTGTTFSLPSGYLAPGHSYRWAMTTFVNTTESNQSPYRFFQTGTSVNLVPYLVSGRSNIIGIGTGTFVIPANEPATITTNDSVYFVNTWANVGNWVSSGLYSVQLYLDGVLATTWSGVSVSNPGAYVEGSSFPGKLSAGSHTAVLVVDALNNIQESDEGDNQYSRTFTVVDSGSAPSISSVTPNPIAADPADGNQILTINGANFVNKPTVAVTWTGGGSTLSSAQVTYVSSTQLTMSIKLGAVADNWTVNVKNPDGQKSNTFGFQVVTTPVAPDGLGAQVFPDHVLLGWNDNSTNESGFKIERRTGSGSYAQIAVIGANSSNAAYYTDNTVSPQTSYSYRVRAYNAGGDSGYTTEVTLTTPEGPPGAFTLSNTSPVWDSSIPGPEVQLNWTASTDAGGYSVYRNGVIYSAGISGTSFLNSANLSPGATYTYFIRASNAAGTTDSNTITVTMPTAPQGPSVTSVNPNPVPGSNASQNFVVNGSNFDPNCTVTLRDLTTGITYANRTKIAQTGTSITLNPNFGTPAHIWSVEVINPGSVSSGPYQFLVSASASLVSLTVNGPSALTAGGQAAFTATAYFSSGSPQDVSNQVAWSVTGGPTGTHMSGRTLVAGSGPASTAAVSASYSQGTGIRSASASVSIGAGLSVAIQASAPSTSAGSSFYHLQANATPSGGSGTVTAVWKIDGTSVIGSSLGLDTTVIATQGTTHNLEVKVTDGAGLTAQANVDLLFPKTTQVNEQFPSDGSAGVPHAATLYAADGVNGFTFDDSLRNNGVIVIIHGLNDSVDSQWMQEMAAAIRNKLGPNAAPNILLYDWRQDATPLLNSSDLLNAAAKEMPEAFPPNSSLMKKIESISADAFYESGPVLVLLTQCIYIRPMGEAHGFTLADYLSKQIDAGHIDATKPIQLIGHSAGGFVAANAGLALLAERHPAQLQVTTLDTPFLRGTQVLFVKGNGGKFDRYVSSALGELVPGLELLKNMPSLEKMLLSLTGDGSDNGGQSDVADVITQDATYHIGADIDTAPTHWWQDLLPSQILINHQDAHEWYSRTIANPDHYGEGFYYSPFIGNPFPQSAAMQPLAMTPSPAPVAVTGFSSFGNVSNANEVYTLTEQGNAGIYENVTIPMNASTLKFNVQFTHPGDGDFVEVSFGDHPVLVNLPDGAALESGPIPIEIPIVYLGGETGQLLFKLNGIGADNAIVQLDSIAITTDDDADHDGLTYLQEIALGTDPRYPDTDGDGINDGDEVNIYHTNPLLADTDGDGIKDGDEVAAGTNPLDPTSNFKLVGGQRLPNGSFTVSWSAVVGKSYRILRSPTPAFASFDILAVDIEPSSTTATYTDSSVPPGTTAAFYKVLVE</sequence>
<protein>
    <submittedName>
        <fullName evidence="7">Fibronectin type III domain protein</fullName>
    </submittedName>
</protein>
<feature type="chain" id="PRO_5002803318" evidence="5">
    <location>
        <begin position="17"/>
        <end position="1419"/>
    </location>
</feature>
<comment type="caution">
    <text evidence="7">The sequence shown here is derived from an EMBL/GenBank/DDBJ whole genome shotgun (WGS) entry which is preliminary data.</text>
</comment>
<feature type="domain" description="Fibronectin type-III" evidence="6">
    <location>
        <begin position="341"/>
        <end position="435"/>
    </location>
</feature>
<comment type="subcellular location">
    <subcellularLocation>
        <location evidence="1">Secreted</location>
    </subcellularLocation>
</comment>
<name>B4D9C4_9BACT</name>
<reference evidence="7 8" key="1">
    <citation type="journal article" date="2011" name="J. Bacteriol.">
        <title>Genome sequence of Chthoniobacter flavus Ellin428, an aerobic heterotrophic soil bacterium.</title>
        <authorList>
            <person name="Kant R."/>
            <person name="van Passel M.W."/>
            <person name="Palva A."/>
            <person name="Lucas S."/>
            <person name="Lapidus A."/>
            <person name="Glavina Del Rio T."/>
            <person name="Dalin E."/>
            <person name="Tice H."/>
            <person name="Bruce D."/>
            <person name="Goodwin L."/>
            <person name="Pitluck S."/>
            <person name="Larimer F.W."/>
            <person name="Land M.L."/>
            <person name="Hauser L."/>
            <person name="Sangwan P."/>
            <person name="de Vos W.M."/>
            <person name="Janssen P.H."/>
            <person name="Smidt H."/>
        </authorList>
    </citation>
    <scope>NUCLEOTIDE SEQUENCE [LARGE SCALE GENOMIC DNA]</scope>
    <source>
        <strain evidence="7 8">Ellin428</strain>
    </source>
</reference>
<dbReference type="CDD" id="cd00063">
    <property type="entry name" value="FN3"/>
    <property type="match status" value="1"/>
</dbReference>
<keyword evidence="3 5" id="KW-0732">Signal</keyword>
<dbReference type="SUPFAM" id="SSF49265">
    <property type="entry name" value="Fibronectin type III"/>
    <property type="match status" value="2"/>
</dbReference>
<keyword evidence="4" id="KW-0106">Calcium</keyword>